<dbReference type="PROSITE" id="PS51483">
    <property type="entry name" value="B5"/>
    <property type="match status" value="1"/>
</dbReference>
<proteinExistence type="inferred from homology"/>
<dbReference type="Gene3D" id="2.40.50.140">
    <property type="entry name" value="Nucleic acid-binding proteins"/>
    <property type="match status" value="1"/>
</dbReference>
<dbReference type="OrthoDB" id="9805455at2"/>
<dbReference type="InterPro" id="IPR002547">
    <property type="entry name" value="tRNA-bd_dom"/>
</dbReference>
<dbReference type="InterPro" id="IPR012340">
    <property type="entry name" value="NA-bd_OB-fold"/>
</dbReference>
<evidence type="ECO:0000256" key="4">
    <source>
        <dbReference type="ARBA" id="ARBA00022490"/>
    </source>
</evidence>
<dbReference type="Pfam" id="PF03483">
    <property type="entry name" value="B3_4"/>
    <property type="match status" value="1"/>
</dbReference>
<keyword evidence="7 15" id="KW-0479">Metal-binding</keyword>
<evidence type="ECO:0000256" key="7">
    <source>
        <dbReference type="ARBA" id="ARBA00022723"/>
    </source>
</evidence>
<feature type="domain" description="FDX-ACB" evidence="18">
    <location>
        <begin position="699"/>
        <end position="792"/>
    </location>
</feature>
<dbReference type="SUPFAM" id="SSF46955">
    <property type="entry name" value="Putative DNA-binding domain"/>
    <property type="match status" value="1"/>
</dbReference>
<dbReference type="Gene3D" id="3.30.70.380">
    <property type="entry name" value="Ferrodoxin-fold anticodon-binding domain"/>
    <property type="match status" value="1"/>
</dbReference>
<evidence type="ECO:0000256" key="16">
    <source>
        <dbReference type="PROSITE-ProRule" id="PRU00209"/>
    </source>
</evidence>
<accession>A0A2V1GWX0</accession>
<dbReference type="InterPro" id="IPR004532">
    <property type="entry name" value="Phe-tRNA-ligase_IIc_bsu_bact"/>
</dbReference>
<evidence type="ECO:0000256" key="1">
    <source>
        <dbReference type="ARBA" id="ARBA00004496"/>
    </source>
</evidence>
<dbReference type="AlphaFoldDB" id="A0A2V1GWX0"/>
<dbReference type="EC" id="6.1.1.20" evidence="15"/>
<evidence type="ECO:0000313" key="20">
    <source>
        <dbReference type="EMBL" id="PVZ71594.1"/>
    </source>
</evidence>
<dbReference type="Pfam" id="PF03484">
    <property type="entry name" value="B5"/>
    <property type="match status" value="1"/>
</dbReference>
<name>A0A2V1GWX0_9GAMM</name>
<evidence type="ECO:0000256" key="6">
    <source>
        <dbReference type="ARBA" id="ARBA00022598"/>
    </source>
</evidence>
<dbReference type="InterPro" id="IPR041616">
    <property type="entry name" value="PheRS_beta_core"/>
</dbReference>
<dbReference type="InterPro" id="IPR033714">
    <property type="entry name" value="tRNA_bind_bactPheRS"/>
</dbReference>
<keyword evidence="9 15" id="KW-0067">ATP-binding</keyword>
<feature type="binding site" evidence="15">
    <location>
        <position position="463"/>
    </location>
    <ligand>
        <name>Mg(2+)</name>
        <dbReference type="ChEBI" id="CHEBI:18420"/>
        <note>shared with alpha subunit</note>
    </ligand>
</feature>
<dbReference type="Pfam" id="PF03147">
    <property type="entry name" value="FDX-ACB"/>
    <property type="match status" value="1"/>
</dbReference>
<keyword evidence="4 15" id="KW-0963">Cytoplasm</keyword>
<dbReference type="InterPro" id="IPR005121">
    <property type="entry name" value="Fdx_antiC-bd"/>
</dbReference>
<dbReference type="InterPro" id="IPR005146">
    <property type="entry name" value="B3/B4_tRNA-bd"/>
</dbReference>
<dbReference type="FunFam" id="3.30.930.10:FF:000022">
    <property type="entry name" value="Phenylalanine--tRNA ligase beta subunit"/>
    <property type="match status" value="1"/>
</dbReference>
<dbReference type="GO" id="GO:0009328">
    <property type="term" value="C:phenylalanine-tRNA ligase complex"/>
    <property type="evidence" value="ECO:0007669"/>
    <property type="project" value="TreeGrafter"/>
</dbReference>
<dbReference type="Gene3D" id="3.30.56.10">
    <property type="match status" value="2"/>
</dbReference>
<feature type="domain" description="TRNA-binding" evidence="17">
    <location>
        <begin position="39"/>
        <end position="147"/>
    </location>
</feature>
<dbReference type="InterPro" id="IPR036690">
    <property type="entry name" value="Fdx_antiC-bd_sf"/>
</dbReference>
<dbReference type="FunFam" id="3.30.56.10:FF:000002">
    <property type="entry name" value="Phenylalanine--tRNA ligase beta subunit"/>
    <property type="match status" value="1"/>
</dbReference>
<evidence type="ECO:0000256" key="13">
    <source>
        <dbReference type="ARBA" id="ARBA00023146"/>
    </source>
</evidence>
<keyword evidence="21" id="KW-1185">Reference proteome</keyword>
<evidence type="ECO:0000313" key="21">
    <source>
        <dbReference type="Proteomes" id="UP000244906"/>
    </source>
</evidence>
<dbReference type="NCBIfam" id="NF045760">
    <property type="entry name" value="YtpR"/>
    <property type="match status" value="1"/>
</dbReference>
<feature type="domain" description="B5" evidence="19">
    <location>
        <begin position="400"/>
        <end position="476"/>
    </location>
</feature>
<dbReference type="EMBL" id="QDDL01000001">
    <property type="protein sequence ID" value="PVZ71594.1"/>
    <property type="molecule type" value="Genomic_DNA"/>
</dbReference>
<comment type="caution">
    <text evidence="20">The sequence shown here is derived from an EMBL/GenBank/DDBJ whole genome shotgun (WGS) entry which is preliminary data.</text>
</comment>
<keyword evidence="11 16" id="KW-0694">RNA-binding</keyword>
<dbReference type="SUPFAM" id="SSF55681">
    <property type="entry name" value="Class II aaRS and biotin synthetases"/>
    <property type="match status" value="1"/>
</dbReference>
<dbReference type="Pfam" id="PF01588">
    <property type="entry name" value="tRNA_bind"/>
    <property type="match status" value="1"/>
</dbReference>
<evidence type="ECO:0000256" key="2">
    <source>
        <dbReference type="ARBA" id="ARBA00008653"/>
    </source>
</evidence>
<evidence type="ECO:0000259" key="19">
    <source>
        <dbReference type="PROSITE" id="PS51483"/>
    </source>
</evidence>
<comment type="cofactor">
    <cofactor evidence="15">
        <name>Mg(2+)</name>
        <dbReference type="ChEBI" id="CHEBI:18420"/>
    </cofactor>
    <text evidence="15">Binds 2 magnesium ions per tetramer.</text>
</comment>
<evidence type="ECO:0000259" key="18">
    <source>
        <dbReference type="PROSITE" id="PS51447"/>
    </source>
</evidence>
<dbReference type="PANTHER" id="PTHR10947">
    <property type="entry name" value="PHENYLALANYL-TRNA SYNTHETASE BETA CHAIN AND LEUCINE-RICH REPEAT-CONTAINING PROTEIN 47"/>
    <property type="match status" value="1"/>
</dbReference>
<feature type="binding site" evidence="15">
    <location>
        <position position="464"/>
    </location>
    <ligand>
        <name>Mg(2+)</name>
        <dbReference type="ChEBI" id="CHEBI:18420"/>
        <note>shared with alpha subunit</note>
    </ligand>
</feature>
<dbReference type="HAMAP" id="MF_00283">
    <property type="entry name" value="Phe_tRNA_synth_beta1"/>
    <property type="match status" value="1"/>
</dbReference>
<evidence type="ECO:0000256" key="5">
    <source>
        <dbReference type="ARBA" id="ARBA00022555"/>
    </source>
</evidence>
<dbReference type="SUPFAM" id="SSF56037">
    <property type="entry name" value="PheT/TilS domain"/>
    <property type="match status" value="1"/>
</dbReference>
<keyword evidence="10 15" id="KW-0460">Magnesium</keyword>
<dbReference type="NCBIfam" id="TIGR00472">
    <property type="entry name" value="pheT_bact"/>
    <property type="match status" value="1"/>
</dbReference>
<comment type="catalytic activity">
    <reaction evidence="14 15">
        <text>tRNA(Phe) + L-phenylalanine + ATP = L-phenylalanyl-tRNA(Phe) + AMP + diphosphate + H(+)</text>
        <dbReference type="Rhea" id="RHEA:19413"/>
        <dbReference type="Rhea" id="RHEA-COMP:9668"/>
        <dbReference type="Rhea" id="RHEA-COMP:9699"/>
        <dbReference type="ChEBI" id="CHEBI:15378"/>
        <dbReference type="ChEBI" id="CHEBI:30616"/>
        <dbReference type="ChEBI" id="CHEBI:33019"/>
        <dbReference type="ChEBI" id="CHEBI:58095"/>
        <dbReference type="ChEBI" id="CHEBI:78442"/>
        <dbReference type="ChEBI" id="CHEBI:78531"/>
        <dbReference type="ChEBI" id="CHEBI:456215"/>
        <dbReference type="EC" id="6.1.1.20"/>
    </reaction>
</comment>
<dbReference type="GO" id="GO:0000287">
    <property type="term" value="F:magnesium ion binding"/>
    <property type="evidence" value="ECO:0007669"/>
    <property type="project" value="UniProtKB-UniRule"/>
</dbReference>
<dbReference type="GO" id="GO:0005524">
    <property type="term" value="F:ATP binding"/>
    <property type="evidence" value="ECO:0007669"/>
    <property type="project" value="UniProtKB-UniRule"/>
</dbReference>
<dbReference type="GO" id="GO:0000049">
    <property type="term" value="F:tRNA binding"/>
    <property type="evidence" value="ECO:0007669"/>
    <property type="project" value="UniProtKB-UniRule"/>
</dbReference>
<keyword evidence="5 16" id="KW-0820">tRNA-binding</keyword>
<organism evidence="20 21">
    <name type="scientific">Pelagibaculum spongiae</name>
    <dbReference type="NCBI Taxonomy" id="2080658"/>
    <lineage>
        <taxon>Bacteria</taxon>
        <taxon>Pseudomonadati</taxon>
        <taxon>Pseudomonadota</taxon>
        <taxon>Gammaproteobacteria</taxon>
        <taxon>Oceanospirillales</taxon>
        <taxon>Pelagibaculum</taxon>
    </lineage>
</organism>
<dbReference type="InterPro" id="IPR020825">
    <property type="entry name" value="Phe-tRNA_synthase-like_B3/B4"/>
</dbReference>
<dbReference type="PANTHER" id="PTHR10947:SF0">
    <property type="entry name" value="PHENYLALANINE--TRNA LIGASE BETA SUBUNIT"/>
    <property type="match status" value="1"/>
</dbReference>
<evidence type="ECO:0000256" key="14">
    <source>
        <dbReference type="ARBA" id="ARBA00049255"/>
    </source>
</evidence>
<dbReference type="RefSeq" id="WP_116685183.1">
    <property type="nucleotide sequence ID" value="NZ_CAWNYD010000001.1"/>
</dbReference>
<dbReference type="Pfam" id="PF17759">
    <property type="entry name" value="tRNA_synthFbeta"/>
    <property type="match status" value="1"/>
</dbReference>
<dbReference type="PROSITE" id="PS50886">
    <property type="entry name" value="TRBD"/>
    <property type="match status" value="1"/>
</dbReference>
<evidence type="ECO:0000256" key="15">
    <source>
        <dbReference type="HAMAP-Rule" id="MF_00283"/>
    </source>
</evidence>
<evidence type="ECO:0000256" key="11">
    <source>
        <dbReference type="ARBA" id="ARBA00022884"/>
    </source>
</evidence>
<dbReference type="Proteomes" id="UP000244906">
    <property type="component" value="Unassembled WGS sequence"/>
</dbReference>
<reference evidence="20 21" key="1">
    <citation type="submission" date="2018-04" db="EMBL/GenBank/DDBJ databases">
        <title>Thalassorhabdus spongiae gen. nov., sp. nov., isolated from a marine sponge in South-West Iceland.</title>
        <authorList>
            <person name="Knobloch S."/>
            <person name="Daussin A."/>
            <person name="Johannsson R."/>
            <person name="Marteinsson V.T."/>
        </authorList>
    </citation>
    <scope>NUCLEOTIDE SEQUENCE [LARGE SCALE GENOMIC DNA]</scope>
    <source>
        <strain evidence="20 21">Hp12</strain>
    </source>
</reference>
<dbReference type="SUPFAM" id="SSF50249">
    <property type="entry name" value="Nucleic acid-binding proteins"/>
    <property type="match status" value="1"/>
</dbReference>
<keyword evidence="6 15" id="KW-0436">Ligase</keyword>
<dbReference type="Gene3D" id="3.50.40.10">
    <property type="entry name" value="Phenylalanyl-trna Synthetase, Chain B, domain 3"/>
    <property type="match status" value="1"/>
</dbReference>
<protein>
    <recommendedName>
        <fullName evidence="15">Phenylalanine--tRNA ligase beta subunit</fullName>
        <ecNumber evidence="15">6.1.1.20</ecNumber>
    </recommendedName>
    <alternativeName>
        <fullName evidence="15">Phenylalanyl-tRNA synthetase beta subunit</fullName>
        <shortName evidence="15">PheRS</shortName>
    </alternativeName>
</protein>
<comment type="subunit">
    <text evidence="3 15">Tetramer of two alpha and two beta subunits.</text>
</comment>
<keyword evidence="8 15" id="KW-0547">Nucleotide-binding</keyword>
<dbReference type="GO" id="GO:0006432">
    <property type="term" value="P:phenylalanyl-tRNA aminoacylation"/>
    <property type="evidence" value="ECO:0007669"/>
    <property type="project" value="UniProtKB-UniRule"/>
</dbReference>
<dbReference type="FunFam" id="2.40.50.140:FF:000045">
    <property type="entry name" value="Phenylalanine--tRNA ligase beta subunit"/>
    <property type="match status" value="1"/>
</dbReference>
<sequence length="793" mass="86919">MKLSEKWLRQLVNPEVDTDQLISQLTMAGLEVDAVEPAAADFSGVVVAEIISAEPHPEADKLQICQVNAGDETVQIVCGAPNARAGLKAPLAKIGAVLPGDFKIKKAKLRKVESFGMLCGADELGLSDDRDGLFELSADAPVGADLRGYLELDDQCIEVDLTPNRGDCLSVAGIAREVGVLNRAPVEYQDIEEISPEIDDQLSIELLAPEACPRYCGRIIKGIKIDATTPVWMQERLRRSGVRSISVVVDVTNYVMLELGQPMHGFDLAQIEGGIRVRMPKVGEKLTLLDGKELELKQNTLIIADHAKPLALGGIMGGEHSGVADTTQDIFLESAFFAPIAIAGKARGYGLHTDASHRYERGVDFELPKLAIERATQLIIEIAGGQPGPVTEAVAEAHLPTRESVKFRAARCCQLLGAEIPVDEMEEILERLGMYVDYQGEDVWQVTPPGYRFDIAIEADLIEEVGRIYGYDRLPVCSLKGDMTLQLNLEKQVPLRAIRRRMVGLGYQEAVTYSFVSPEIQSKMDPELEPVALANPISADMAVMRTTLMAGLVQAMQHNLNRQQSRVRLFETGLSFRKEQNGELMQRPMLAGIICGPRKPMGWSNDKSLVDFFDMKGDLQALLEMSGHAEDFTFATASHPALHPGQTARIMLDDQPVGWLGAIHPRLASELDLPLGVFVFEIELEALQNGRVPGFTPVSKFPEIRRDLALIVPDTLPAQSIINCVQKNAGSLLKEVRMFDIYQGQGVAEGSLSIAITLVIQHQDRTLEDDEVNQLVDTVIGKLTEDCKASLRD</sequence>
<dbReference type="FunFam" id="3.30.70.380:FF:000001">
    <property type="entry name" value="Phenylalanine--tRNA ligase beta subunit"/>
    <property type="match status" value="1"/>
</dbReference>
<evidence type="ECO:0000256" key="12">
    <source>
        <dbReference type="ARBA" id="ARBA00022917"/>
    </source>
</evidence>
<dbReference type="InterPro" id="IPR005147">
    <property type="entry name" value="tRNA_synthase_B5-dom"/>
</dbReference>
<dbReference type="SMART" id="SM00896">
    <property type="entry name" value="FDX-ACB"/>
    <property type="match status" value="1"/>
</dbReference>
<evidence type="ECO:0000256" key="3">
    <source>
        <dbReference type="ARBA" id="ARBA00011209"/>
    </source>
</evidence>
<feature type="binding site" evidence="15">
    <location>
        <position position="454"/>
    </location>
    <ligand>
        <name>Mg(2+)</name>
        <dbReference type="ChEBI" id="CHEBI:18420"/>
        <note>shared with alpha subunit</note>
    </ligand>
</feature>
<evidence type="ECO:0000256" key="10">
    <source>
        <dbReference type="ARBA" id="ARBA00022842"/>
    </source>
</evidence>
<dbReference type="CDD" id="cd00769">
    <property type="entry name" value="PheRS_beta_core"/>
    <property type="match status" value="1"/>
</dbReference>
<evidence type="ECO:0000256" key="8">
    <source>
        <dbReference type="ARBA" id="ARBA00022741"/>
    </source>
</evidence>
<keyword evidence="13 15" id="KW-0030">Aminoacyl-tRNA synthetase</keyword>
<dbReference type="Gene3D" id="3.30.930.10">
    <property type="entry name" value="Bira Bifunctional Protein, Domain 2"/>
    <property type="match status" value="1"/>
</dbReference>
<evidence type="ECO:0000259" key="17">
    <source>
        <dbReference type="PROSITE" id="PS50886"/>
    </source>
</evidence>
<comment type="subcellular location">
    <subcellularLocation>
        <location evidence="1 15">Cytoplasm</location>
    </subcellularLocation>
</comment>
<dbReference type="SMART" id="SM00873">
    <property type="entry name" value="B3_4"/>
    <property type="match status" value="1"/>
</dbReference>
<dbReference type="PROSITE" id="PS51447">
    <property type="entry name" value="FDX_ACB"/>
    <property type="match status" value="1"/>
</dbReference>
<dbReference type="SMART" id="SM00874">
    <property type="entry name" value="B5"/>
    <property type="match status" value="1"/>
</dbReference>
<dbReference type="InterPro" id="IPR045060">
    <property type="entry name" value="Phe-tRNA-ligase_IIc_bsu"/>
</dbReference>
<dbReference type="FunFam" id="3.50.40.10:FF:000001">
    <property type="entry name" value="Phenylalanine--tRNA ligase beta subunit"/>
    <property type="match status" value="1"/>
</dbReference>
<gene>
    <name evidence="15" type="primary">pheT</name>
    <name evidence="20" type="ORF">DC094_00710</name>
</gene>
<dbReference type="GO" id="GO:0004826">
    <property type="term" value="F:phenylalanine-tRNA ligase activity"/>
    <property type="evidence" value="ECO:0007669"/>
    <property type="project" value="UniProtKB-UniRule"/>
</dbReference>
<evidence type="ECO:0000256" key="9">
    <source>
        <dbReference type="ARBA" id="ARBA00022840"/>
    </source>
</evidence>
<feature type="binding site" evidence="15">
    <location>
        <position position="460"/>
    </location>
    <ligand>
        <name>Mg(2+)</name>
        <dbReference type="ChEBI" id="CHEBI:18420"/>
        <note>shared with alpha subunit</note>
    </ligand>
</feature>
<comment type="similarity">
    <text evidence="2 15">Belongs to the phenylalanyl-tRNA synthetase beta subunit family. Type 1 subfamily.</text>
</comment>
<dbReference type="InterPro" id="IPR045864">
    <property type="entry name" value="aa-tRNA-synth_II/BPL/LPL"/>
</dbReference>
<dbReference type="CDD" id="cd02796">
    <property type="entry name" value="tRNA_bind_bactPheRS"/>
    <property type="match status" value="1"/>
</dbReference>
<keyword evidence="12 15" id="KW-0648">Protein biosynthesis</keyword>
<dbReference type="SUPFAM" id="SSF54991">
    <property type="entry name" value="Anticodon-binding domain of PheRS"/>
    <property type="match status" value="1"/>
</dbReference>
<dbReference type="InterPro" id="IPR009061">
    <property type="entry name" value="DNA-bd_dom_put_sf"/>
</dbReference>